<dbReference type="SUPFAM" id="SSF55073">
    <property type="entry name" value="Nucleotide cyclase"/>
    <property type="match status" value="1"/>
</dbReference>
<evidence type="ECO:0000313" key="8">
    <source>
        <dbReference type="Proteomes" id="UP000182598"/>
    </source>
</evidence>
<keyword evidence="8" id="KW-1185">Reference proteome</keyword>
<name>A0A0K6H1P0_9GAMM</name>
<feature type="domain" description="PAC" evidence="5">
    <location>
        <begin position="81"/>
        <end position="131"/>
    </location>
</feature>
<evidence type="ECO:0000259" key="6">
    <source>
        <dbReference type="PROSITE" id="PS50887"/>
    </source>
</evidence>
<dbReference type="SMART" id="SM00267">
    <property type="entry name" value="GGDEF"/>
    <property type="match status" value="1"/>
</dbReference>
<dbReference type="PANTHER" id="PTHR45138">
    <property type="entry name" value="REGULATORY COMPONENTS OF SENSORY TRANSDUCTION SYSTEM"/>
    <property type="match status" value="1"/>
</dbReference>
<dbReference type="CDD" id="cd00130">
    <property type="entry name" value="PAS"/>
    <property type="match status" value="1"/>
</dbReference>
<comment type="cofactor">
    <cofactor evidence="1">
        <name>Mg(2+)</name>
        <dbReference type="ChEBI" id="CHEBI:18420"/>
    </cofactor>
</comment>
<dbReference type="PROSITE" id="PS50887">
    <property type="entry name" value="GGDEF"/>
    <property type="match status" value="1"/>
</dbReference>
<dbReference type="NCBIfam" id="TIGR00229">
    <property type="entry name" value="sensory_box"/>
    <property type="match status" value="1"/>
</dbReference>
<dbReference type="Gene3D" id="3.30.450.20">
    <property type="entry name" value="PAS domain"/>
    <property type="match status" value="1"/>
</dbReference>
<dbReference type="InterPro" id="IPR000160">
    <property type="entry name" value="GGDEF_dom"/>
</dbReference>
<gene>
    <name evidence="7" type="ORF">Ga0061064_1042</name>
</gene>
<evidence type="ECO:0000256" key="1">
    <source>
        <dbReference type="ARBA" id="ARBA00001946"/>
    </source>
</evidence>
<dbReference type="Pfam" id="PF13426">
    <property type="entry name" value="PAS_9"/>
    <property type="match status" value="1"/>
</dbReference>
<dbReference type="InterPro" id="IPR043128">
    <property type="entry name" value="Rev_trsase/Diguanyl_cyclase"/>
</dbReference>
<dbReference type="InterPro" id="IPR035965">
    <property type="entry name" value="PAS-like_dom_sf"/>
</dbReference>
<evidence type="ECO:0000313" key="7">
    <source>
        <dbReference type="EMBL" id="CUA84897.1"/>
    </source>
</evidence>
<evidence type="ECO:0000259" key="4">
    <source>
        <dbReference type="PROSITE" id="PS50112"/>
    </source>
</evidence>
<dbReference type="InterPro" id="IPR000014">
    <property type="entry name" value="PAS"/>
</dbReference>
<dbReference type="CDD" id="cd01949">
    <property type="entry name" value="GGDEF"/>
    <property type="match status" value="1"/>
</dbReference>
<evidence type="ECO:0000256" key="2">
    <source>
        <dbReference type="ARBA" id="ARBA00012528"/>
    </source>
</evidence>
<dbReference type="PANTHER" id="PTHR45138:SF9">
    <property type="entry name" value="DIGUANYLATE CYCLASE DGCM-RELATED"/>
    <property type="match status" value="1"/>
</dbReference>
<dbReference type="PROSITE" id="PS50112">
    <property type="entry name" value="PAS"/>
    <property type="match status" value="1"/>
</dbReference>
<dbReference type="RefSeq" id="WP_055438707.1">
    <property type="nucleotide sequence ID" value="NZ_CYHB01000002.1"/>
</dbReference>
<accession>A0A0K6H1P0</accession>
<dbReference type="PROSITE" id="PS50113">
    <property type="entry name" value="PAC"/>
    <property type="match status" value="1"/>
</dbReference>
<feature type="domain" description="PAS" evidence="4">
    <location>
        <begin position="3"/>
        <end position="43"/>
    </location>
</feature>
<comment type="catalytic activity">
    <reaction evidence="3">
        <text>2 GTP = 3',3'-c-di-GMP + 2 diphosphate</text>
        <dbReference type="Rhea" id="RHEA:24898"/>
        <dbReference type="ChEBI" id="CHEBI:33019"/>
        <dbReference type="ChEBI" id="CHEBI:37565"/>
        <dbReference type="ChEBI" id="CHEBI:58805"/>
        <dbReference type="EC" id="2.7.7.65"/>
    </reaction>
</comment>
<dbReference type="SMART" id="SM00091">
    <property type="entry name" value="PAS"/>
    <property type="match status" value="1"/>
</dbReference>
<evidence type="ECO:0000259" key="5">
    <source>
        <dbReference type="PROSITE" id="PS50113"/>
    </source>
</evidence>
<dbReference type="EC" id="2.7.7.65" evidence="2"/>
<reference evidence="8" key="1">
    <citation type="submission" date="2015-08" db="EMBL/GenBank/DDBJ databases">
        <authorList>
            <person name="Varghese N."/>
        </authorList>
    </citation>
    <scope>NUCLEOTIDE SEQUENCE [LARGE SCALE GENOMIC DNA]</scope>
    <source>
        <strain evidence="8">DSM 27808</strain>
    </source>
</reference>
<dbReference type="InterPro" id="IPR029787">
    <property type="entry name" value="Nucleotide_cyclase"/>
</dbReference>
<organism evidence="7 8">
    <name type="scientific">Pseudidiomarina woesei</name>
    <dbReference type="NCBI Taxonomy" id="1381080"/>
    <lineage>
        <taxon>Bacteria</taxon>
        <taxon>Pseudomonadati</taxon>
        <taxon>Pseudomonadota</taxon>
        <taxon>Gammaproteobacteria</taxon>
        <taxon>Alteromonadales</taxon>
        <taxon>Idiomarinaceae</taxon>
        <taxon>Pseudidiomarina</taxon>
    </lineage>
</organism>
<dbReference type="SUPFAM" id="SSF55785">
    <property type="entry name" value="PYP-like sensor domain (PAS domain)"/>
    <property type="match status" value="1"/>
</dbReference>
<dbReference type="InterPro" id="IPR000700">
    <property type="entry name" value="PAS-assoc_C"/>
</dbReference>
<dbReference type="GO" id="GO:0052621">
    <property type="term" value="F:diguanylate cyclase activity"/>
    <property type="evidence" value="ECO:0007669"/>
    <property type="project" value="UniProtKB-EC"/>
</dbReference>
<dbReference type="InterPro" id="IPR050469">
    <property type="entry name" value="Diguanylate_Cyclase"/>
</dbReference>
<dbReference type="EMBL" id="CYHB01000002">
    <property type="protein sequence ID" value="CUA84897.1"/>
    <property type="molecule type" value="Genomic_DNA"/>
</dbReference>
<dbReference type="NCBIfam" id="TIGR00254">
    <property type="entry name" value="GGDEF"/>
    <property type="match status" value="1"/>
</dbReference>
<proteinExistence type="predicted"/>
<evidence type="ECO:0000256" key="3">
    <source>
        <dbReference type="ARBA" id="ARBA00034247"/>
    </source>
</evidence>
<dbReference type="OrthoDB" id="5800589at2"/>
<sequence>MNTDRTLAELIEVIPDAAMVVNRNSEFVLVNRMLVDMFGYDKKRELLGQSLDMLLPDAVRGAHQNHVNAFFARGENRPMGKGFKFVGQRKDGSTIYVEIMLSHVELEDGAYAIAFVRDTTSLKLTEDKIRRELEHERALALTDHLTGLANRRSFVEELETDILELREHGWQFAVCFIDLDDFKRINDTQGHEVGDNVLQHVASVIKNGCRGSDLVARVGGDEFATIHPGATLEDALHVLERVRERLMHELADHNWPVTLSMGVCHCGDQTINYDVAGILRAADAAMYEAKQQGKNQIKIARVAASNCE</sequence>
<dbReference type="FunFam" id="3.30.70.270:FF:000001">
    <property type="entry name" value="Diguanylate cyclase domain protein"/>
    <property type="match status" value="1"/>
</dbReference>
<protein>
    <recommendedName>
        <fullName evidence="2">diguanylate cyclase</fullName>
        <ecNumber evidence="2">2.7.7.65</ecNumber>
    </recommendedName>
</protein>
<dbReference type="AlphaFoldDB" id="A0A0K6H1P0"/>
<dbReference type="Proteomes" id="UP000182598">
    <property type="component" value="Unassembled WGS sequence"/>
</dbReference>
<dbReference type="Pfam" id="PF00990">
    <property type="entry name" value="GGDEF"/>
    <property type="match status" value="1"/>
</dbReference>
<feature type="domain" description="GGDEF" evidence="6">
    <location>
        <begin position="170"/>
        <end position="302"/>
    </location>
</feature>
<dbReference type="Gene3D" id="3.30.70.270">
    <property type="match status" value="1"/>
</dbReference>